<dbReference type="Pfam" id="PF01575">
    <property type="entry name" value="MaoC_dehydratas"/>
    <property type="match status" value="1"/>
</dbReference>
<dbReference type="RefSeq" id="WP_149760425.1">
    <property type="nucleotide sequence ID" value="NZ_BSPE01000031.1"/>
</dbReference>
<sequence>MTLDEFFGIGVTVMLGSHKFEPEAIKAFARKYDPQPFHVDEEAAKKSVFGRLCASGWHTASTWMKYNLATRMETEGRRWTGPGPLPVFGPSPGFKNLRWLKPVYAGETITFTRTGVAHRPIASRPGWRLLSIRAEALDSSGDKVLEFESAVLVQVEW</sequence>
<dbReference type="Proteomes" id="UP000323300">
    <property type="component" value="Unassembled WGS sequence"/>
</dbReference>
<gene>
    <name evidence="2" type="ORF">SAMN04488498_10654</name>
</gene>
<feature type="domain" description="MaoC-like" evidence="1">
    <location>
        <begin position="20"/>
        <end position="112"/>
    </location>
</feature>
<dbReference type="EMBL" id="FOSL01000006">
    <property type="protein sequence ID" value="SFK41018.1"/>
    <property type="molecule type" value="Genomic_DNA"/>
</dbReference>
<dbReference type="Gene3D" id="3.10.129.10">
    <property type="entry name" value="Hotdog Thioesterase"/>
    <property type="match status" value="1"/>
</dbReference>
<dbReference type="OrthoDB" id="9797938at2"/>
<evidence type="ECO:0000259" key="1">
    <source>
        <dbReference type="Pfam" id="PF01575"/>
    </source>
</evidence>
<dbReference type="InterPro" id="IPR029069">
    <property type="entry name" value="HotDog_dom_sf"/>
</dbReference>
<evidence type="ECO:0000313" key="2">
    <source>
        <dbReference type="EMBL" id="SFK41018.1"/>
    </source>
</evidence>
<protein>
    <submittedName>
        <fullName evidence="2">Acyl dehydratase</fullName>
    </submittedName>
</protein>
<dbReference type="AlphaFoldDB" id="A0A1I3ZA27"/>
<dbReference type="CDD" id="cd03454">
    <property type="entry name" value="YdeM"/>
    <property type="match status" value="1"/>
</dbReference>
<organism evidence="2 3">
    <name type="scientific">Neomesorhizobium albiziae</name>
    <dbReference type="NCBI Taxonomy" id="335020"/>
    <lineage>
        <taxon>Bacteria</taxon>
        <taxon>Pseudomonadati</taxon>
        <taxon>Pseudomonadota</taxon>
        <taxon>Alphaproteobacteria</taxon>
        <taxon>Hyphomicrobiales</taxon>
        <taxon>Phyllobacteriaceae</taxon>
        <taxon>Neomesorhizobium</taxon>
    </lineage>
</organism>
<accession>A0A1I3ZA27</accession>
<evidence type="ECO:0000313" key="3">
    <source>
        <dbReference type="Proteomes" id="UP000323300"/>
    </source>
</evidence>
<name>A0A1I3ZA27_9HYPH</name>
<proteinExistence type="predicted"/>
<keyword evidence="3" id="KW-1185">Reference proteome</keyword>
<reference evidence="2 3" key="1">
    <citation type="submission" date="2016-10" db="EMBL/GenBank/DDBJ databases">
        <authorList>
            <person name="Varghese N."/>
            <person name="Submissions S."/>
        </authorList>
    </citation>
    <scope>NUCLEOTIDE SEQUENCE [LARGE SCALE GENOMIC DNA]</scope>
    <source>
        <strain evidence="2 3">DSM 21822</strain>
    </source>
</reference>
<dbReference type="InterPro" id="IPR002539">
    <property type="entry name" value="MaoC-like_dom"/>
</dbReference>
<dbReference type="SUPFAM" id="SSF54637">
    <property type="entry name" value="Thioesterase/thiol ester dehydrase-isomerase"/>
    <property type="match status" value="1"/>
</dbReference>